<dbReference type="InterPro" id="IPR011990">
    <property type="entry name" value="TPR-like_helical_dom_sf"/>
</dbReference>
<evidence type="ECO:0000256" key="2">
    <source>
        <dbReference type="PROSITE-ProRule" id="PRU00708"/>
    </source>
</evidence>
<sequence length="69" mass="7967">MMMLTRKSAFRATASDSRVLQQHMEMMFKLVFNLCITFTTLLNGLCNEGKIKDAVELFDEMVRRGMSPM</sequence>
<dbReference type="InterPro" id="IPR002885">
    <property type="entry name" value="PPR_rpt"/>
</dbReference>
<evidence type="ECO:0000256" key="1">
    <source>
        <dbReference type="ARBA" id="ARBA00022737"/>
    </source>
</evidence>
<organism evidence="3">
    <name type="scientific">Salix viminalis</name>
    <name type="common">Common osier</name>
    <name type="synonym">Basket willow</name>
    <dbReference type="NCBI Taxonomy" id="40686"/>
    <lineage>
        <taxon>Eukaryota</taxon>
        <taxon>Viridiplantae</taxon>
        <taxon>Streptophyta</taxon>
        <taxon>Embryophyta</taxon>
        <taxon>Tracheophyta</taxon>
        <taxon>Spermatophyta</taxon>
        <taxon>Magnoliopsida</taxon>
        <taxon>eudicotyledons</taxon>
        <taxon>Gunneridae</taxon>
        <taxon>Pentapetalae</taxon>
        <taxon>rosids</taxon>
        <taxon>fabids</taxon>
        <taxon>Malpighiales</taxon>
        <taxon>Salicaceae</taxon>
        <taxon>Saliceae</taxon>
        <taxon>Salix</taxon>
    </lineage>
</organism>
<proteinExistence type="predicted"/>
<reference evidence="3" key="1">
    <citation type="submission" date="2019-03" db="EMBL/GenBank/DDBJ databases">
        <authorList>
            <person name="Mank J."/>
            <person name="Almeida P."/>
        </authorList>
    </citation>
    <scope>NUCLEOTIDE SEQUENCE</scope>
    <source>
        <strain evidence="3">78183</strain>
    </source>
</reference>
<feature type="repeat" description="PPR" evidence="2">
    <location>
        <begin position="34"/>
        <end position="68"/>
    </location>
</feature>
<evidence type="ECO:0008006" key="4">
    <source>
        <dbReference type="Google" id="ProtNLM"/>
    </source>
</evidence>
<accession>A0A6N2L9L0</accession>
<dbReference type="NCBIfam" id="TIGR00756">
    <property type="entry name" value="PPR"/>
    <property type="match status" value="1"/>
</dbReference>
<keyword evidence="1" id="KW-0677">Repeat</keyword>
<dbReference type="EMBL" id="CAADRP010001236">
    <property type="protein sequence ID" value="VFU37394.1"/>
    <property type="molecule type" value="Genomic_DNA"/>
</dbReference>
<name>A0A6N2L9L0_SALVM</name>
<gene>
    <name evidence="3" type="ORF">SVIM_LOCUS197025</name>
</gene>
<protein>
    <recommendedName>
        <fullName evidence="4">Pentatricopeptide repeat-containing protein</fullName>
    </recommendedName>
</protein>
<dbReference type="Gene3D" id="1.25.40.10">
    <property type="entry name" value="Tetratricopeptide repeat domain"/>
    <property type="match status" value="1"/>
</dbReference>
<dbReference type="AlphaFoldDB" id="A0A6N2L9L0"/>
<evidence type="ECO:0000313" key="3">
    <source>
        <dbReference type="EMBL" id="VFU37394.1"/>
    </source>
</evidence>
<dbReference type="PROSITE" id="PS51375">
    <property type="entry name" value="PPR"/>
    <property type="match status" value="1"/>
</dbReference>
<dbReference type="Pfam" id="PF12854">
    <property type="entry name" value="PPR_1"/>
    <property type="match status" value="1"/>
</dbReference>